<feature type="region of interest" description="Disordered" evidence="1">
    <location>
        <begin position="258"/>
        <end position="295"/>
    </location>
</feature>
<dbReference type="GeneID" id="104773215"/>
<dbReference type="Pfam" id="PF03372">
    <property type="entry name" value="Exo_endo_phos"/>
    <property type="match status" value="1"/>
</dbReference>
<evidence type="ECO:0000313" key="3">
    <source>
        <dbReference type="Proteomes" id="UP000694864"/>
    </source>
</evidence>
<gene>
    <name evidence="4" type="primary">LOC104773215</name>
</gene>
<evidence type="ECO:0000259" key="2">
    <source>
        <dbReference type="Pfam" id="PF03372"/>
    </source>
</evidence>
<dbReference type="PANTHER" id="PTHR33710">
    <property type="entry name" value="BNAC02G09200D PROTEIN"/>
    <property type="match status" value="1"/>
</dbReference>
<dbReference type="PANTHER" id="PTHR33710:SF79">
    <property type="entry name" value="OS06G0205337 PROTEIN"/>
    <property type="match status" value="1"/>
</dbReference>
<name>A0ABM0Y627_CAMSA</name>
<dbReference type="SUPFAM" id="SSF56219">
    <property type="entry name" value="DNase I-like"/>
    <property type="match status" value="1"/>
</dbReference>
<dbReference type="Proteomes" id="UP000694864">
    <property type="component" value="Unplaced"/>
</dbReference>
<evidence type="ECO:0000313" key="4">
    <source>
        <dbReference type="RefSeq" id="XP_010496100.1"/>
    </source>
</evidence>
<protein>
    <submittedName>
        <fullName evidence="4">Uncharacterized protein LOC104773215</fullName>
    </submittedName>
</protein>
<dbReference type="InterPro" id="IPR036691">
    <property type="entry name" value="Endo/exonu/phosph_ase_sf"/>
</dbReference>
<dbReference type="RefSeq" id="XP_010496100.1">
    <property type="nucleotide sequence ID" value="XM_010497798.1"/>
</dbReference>
<sequence length="589" mass="66126">MDVVEGAKVGDERVVMSKGVAETSTGAIQGREIQKGVSSSVQPAKDGKRSFLQVVQKRLFTQQKFAVSEVDGKEKVVVPKEVLLVRSLCGRISLLWTPFSEEAQPGMKSVRLWVTLNNVPPTMFTDKGLEFLSSAVGKPISLHSKTEACISFDEAQVLIEADLTKELPREYVFMGEEEGELDYVIQYSYPWLPPRCTCCQKWGHLAATCLTTDASTGSGKQAQQDSPPTVVSEEISIVQDQAHPTLAVAVIPCTETSETSDILPGSAVDKGADDWITPKSARSSPGKRQEAPKSDADVSLLKNSYSILGEGTELVDEVEKDQGEVAGFCWNVCGLNRSSKHSVIKQWVEGNKFQFGCLLETRVREKKASWLGSHLFPGWSVLTNYEYSPRGRIWVLWKGSVRMDPFYKSEQLITCSVKLDDQSEEFFCSFVYGLKTVEARRVLWQEIKDHHDSPILRNKPWILFGDFNETLDMQEHSRFDANPMLTGGMRDFQAVINHCSLSDMTFHGPLFTWCNKRDDDLILKKLDRVLVNTDWERVYPHAYNVFAAGGCSDHLHCRIVIKGDGTPLGPRRKPFKFVDLMTDMDEFKR</sequence>
<dbReference type="InterPro" id="IPR005135">
    <property type="entry name" value="Endo/exonuclease/phosphatase"/>
</dbReference>
<organism evidence="3 4">
    <name type="scientific">Camelina sativa</name>
    <name type="common">False flax</name>
    <name type="synonym">Myagrum sativum</name>
    <dbReference type="NCBI Taxonomy" id="90675"/>
    <lineage>
        <taxon>Eukaryota</taxon>
        <taxon>Viridiplantae</taxon>
        <taxon>Streptophyta</taxon>
        <taxon>Embryophyta</taxon>
        <taxon>Tracheophyta</taxon>
        <taxon>Spermatophyta</taxon>
        <taxon>Magnoliopsida</taxon>
        <taxon>eudicotyledons</taxon>
        <taxon>Gunneridae</taxon>
        <taxon>Pentapetalae</taxon>
        <taxon>rosids</taxon>
        <taxon>malvids</taxon>
        <taxon>Brassicales</taxon>
        <taxon>Brassicaceae</taxon>
        <taxon>Camelineae</taxon>
        <taxon>Camelina</taxon>
    </lineage>
</organism>
<reference evidence="3" key="1">
    <citation type="journal article" date="2014" name="Nat. Commun.">
        <title>The emerging biofuel crop Camelina sativa retains a highly undifferentiated hexaploid genome structure.</title>
        <authorList>
            <person name="Kagale S."/>
            <person name="Koh C."/>
            <person name="Nixon J."/>
            <person name="Bollina V."/>
            <person name="Clarke W.E."/>
            <person name="Tuteja R."/>
            <person name="Spillane C."/>
            <person name="Robinson S.J."/>
            <person name="Links M.G."/>
            <person name="Clarke C."/>
            <person name="Higgins E.E."/>
            <person name="Huebert T."/>
            <person name="Sharpe A.G."/>
            <person name="Parkin I.A."/>
        </authorList>
    </citation>
    <scope>NUCLEOTIDE SEQUENCE [LARGE SCALE GENOMIC DNA]</scope>
    <source>
        <strain evidence="3">cv. DH55</strain>
    </source>
</reference>
<dbReference type="Gene3D" id="3.60.10.10">
    <property type="entry name" value="Endonuclease/exonuclease/phosphatase"/>
    <property type="match status" value="1"/>
</dbReference>
<feature type="domain" description="Endonuclease/exonuclease/phosphatase" evidence="2">
    <location>
        <begin position="330"/>
        <end position="554"/>
    </location>
</feature>
<evidence type="ECO:0000256" key="1">
    <source>
        <dbReference type="SAM" id="MobiDB-lite"/>
    </source>
</evidence>
<keyword evidence="3" id="KW-1185">Reference proteome</keyword>
<accession>A0ABM0Y627</accession>
<reference evidence="4" key="2">
    <citation type="submission" date="2025-08" db="UniProtKB">
        <authorList>
            <consortium name="RefSeq"/>
        </authorList>
    </citation>
    <scope>IDENTIFICATION</scope>
    <source>
        <tissue evidence="4">Leaf</tissue>
    </source>
</reference>
<proteinExistence type="predicted"/>